<dbReference type="FunFam" id="3.30.40.10:FF:000018">
    <property type="entry name" value="Synaptotagmin-like 5, isoform CRA_a"/>
    <property type="match status" value="1"/>
</dbReference>
<dbReference type="InterPro" id="IPR037442">
    <property type="entry name" value="Melanophilin_FYVE-rel_dom"/>
</dbReference>
<feature type="domain" description="RabBD" evidence="3">
    <location>
        <begin position="4"/>
        <end position="124"/>
    </location>
</feature>
<dbReference type="Gene3D" id="3.30.40.10">
    <property type="entry name" value="Zinc/RING finger domain, C3HC4 (zinc finger)"/>
    <property type="match status" value="1"/>
</dbReference>
<proteinExistence type="predicted"/>
<dbReference type="InterPro" id="IPR010911">
    <property type="entry name" value="Rab_BD"/>
</dbReference>
<dbReference type="Ensembl" id="ENSLLTT00000025637.1">
    <property type="protein sequence ID" value="ENSLLTP00000024739.1"/>
    <property type="gene ID" value="ENSLLTG00000018154.1"/>
</dbReference>
<dbReference type="InterPro" id="IPR041282">
    <property type="entry name" value="FYVE_2"/>
</dbReference>
<evidence type="ECO:0000313" key="5">
    <source>
        <dbReference type="Proteomes" id="UP000694406"/>
    </source>
</evidence>
<protein>
    <recommendedName>
        <fullName evidence="3">RabBD domain-containing protein</fullName>
    </recommendedName>
</protein>
<feature type="compositionally biased region" description="Basic and acidic residues" evidence="2">
    <location>
        <begin position="352"/>
        <end position="364"/>
    </location>
</feature>
<sequence>MGKKLDLSRLTDEEAKHVWEVVQRDFDLRKKEEERLEDLKCKIEKESTKRELLSNQSHLNETFCIHCLQPFKFLLNSKRQCLHCHLYICKSCSQYNKKEQSWICDPCRLVRIVKTGSLEWYYEHVRTRFKRFGSAKVMRSLYGRMSHGQKTNFTLLGLSGRVHSLPDVTSKLLFFMEASMQKDSMVAEADLAAVFHHILQEQGKHTALPEQEFSTEVQFIGNSHNKNLETILKAGSPWNMQPQLQYSAKVDTSDEDEKEAQKTFIYQPRYTKHRSTASSQGNGNQILELNKRISVIESMLSCLEEKILVHSEKPPDIDCYVDHSTEEKELRRKLEELTSSITEKVVSIDEENAGKKTEESKPEMDLSSDDLPPDAKKVLSSVSLSSFQQTLFRQPPCNVTYFPVFFDTSSTGIYVFSEDVAQPYCVYG</sequence>
<feature type="region of interest" description="Disordered" evidence="2">
    <location>
        <begin position="346"/>
        <end position="372"/>
    </location>
</feature>
<dbReference type="GO" id="GO:0006886">
    <property type="term" value="P:intracellular protein transport"/>
    <property type="evidence" value="ECO:0007669"/>
    <property type="project" value="InterPro"/>
</dbReference>
<keyword evidence="1" id="KW-0175">Coiled coil</keyword>
<evidence type="ECO:0000313" key="4">
    <source>
        <dbReference type="Ensembl" id="ENSLLTP00000024739.1"/>
    </source>
</evidence>
<feature type="coiled-coil region" evidence="1">
    <location>
        <begin position="29"/>
        <end position="56"/>
    </location>
</feature>
<accession>A0A8C5SZU0</accession>
<dbReference type="InterPro" id="IPR013083">
    <property type="entry name" value="Znf_RING/FYVE/PHD"/>
</dbReference>
<dbReference type="GO" id="GO:0031267">
    <property type="term" value="F:small GTPase binding"/>
    <property type="evidence" value="ECO:0007669"/>
    <property type="project" value="InterPro"/>
</dbReference>
<dbReference type="InterPro" id="IPR011011">
    <property type="entry name" value="Znf_FYVE_PHD"/>
</dbReference>
<dbReference type="AlphaFoldDB" id="A0A8C5SZU0"/>
<dbReference type="GO" id="GO:0017022">
    <property type="term" value="F:myosin binding"/>
    <property type="evidence" value="ECO:0007669"/>
    <property type="project" value="TreeGrafter"/>
</dbReference>
<dbReference type="GO" id="GO:0030864">
    <property type="term" value="C:cortical actin cytoskeleton"/>
    <property type="evidence" value="ECO:0007669"/>
    <property type="project" value="TreeGrafter"/>
</dbReference>
<feature type="coiled-coil region" evidence="1">
    <location>
        <begin position="286"/>
        <end position="340"/>
    </location>
</feature>
<organism evidence="4 5">
    <name type="scientific">Laticauda laticaudata</name>
    <name type="common">Blue-ringed sea krait</name>
    <name type="synonym">Blue-lipped sea krait</name>
    <dbReference type="NCBI Taxonomy" id="8630"/>
    <lineage>
        <taxon>Eukaryota</taxon>
        <taxon>Metazoa</taxon>
        <taxon>Chordata</taxon>
        <taxon>Craniata</taxon>
        <taxon>Vertebrata</taxon>
        <taxon>Euteleostomi</taxon>
        <taxon>Lepidosauria</taxon>
        <taxon>Squamata</taxon>
        <taxon>Bifurcata</taxon>
        <taxon>Unidentata</taxon>
        <taxon>Episquamata</taxon>
        <taxon>Toxicofera</taxon>
        <taxon>Serpentes</taxon>
        <taxon>Colubroidea</taxon>
        <taxon>Elapidae</taxon>
        <taxon>Laticaudinae</taxon>
        <taxon>Laticauda</taxon>
    </lineage>
</organism>
<dbReference type="PANTHER" id="PTHR14555">
    <property type="entry name" value="MYELIN-ASSOCIATED OLIGODENDROCYTIC BASIC PROTEIN MOBP -RELATED"/>
    <property type="match status" value="1"/>
</dbReference>
<dbReference type="Proteomes" id="UP000694406">
    <property type="component" value="Unplaced"/>
</dbReference>
<name>A0A8C5SZU0_LATLA</name>
<dbReference type="CDD" id="cd15752">
    <property type="entry name" value="FYVE_SlaC2-a"/>
    <property type="match status" value="1"/>
</dbReference>
<dbReference type="SUPFAM" id="SSF57903">
    <property type="entry name" value="FYVE/PHD zinc finger"/>
    <property type="match status" value="1"/>
</dbReference>
<reference evidence="4" key="2">
    <citation type="submission" date="2025-09" db="UniProtKB">
        <authorList>
            <consortium name="Ensembl"/>
        </authorList>
    </citation>
    <scope>IDENTIFICATION</scope>
</reference>
<keyword evidence="5" id="KW-1185">Reference proteome</keyword>
<dbReference type="GO" id="GO:0003779">
    <property type="term" value="F:actin binding"/>
    <property type="evidence" value="ECO:0007669"/>
    <property type="project" value="TreeGrafter"/>
</dbReference>
<evidence type="ECO:0000259" key="3">
    <source>
        <dbReference type="PROSITE" id="PS50916"/>
    </source>
</evidence>
<evidence type="ECO:0000256" key="1">
    <source>
        <dbReference type="SAM" id="Coils"/>
    </source>
</evidence>
<reference evidence="4" key="1">
    <citation type="submission" date="2025-08" db="UniProtKB">
        <authorList>
            <consortium name="Ensembl"/>
        </authorList>
    </citation>
    <scope>IDENTIFICATION</scope>
</reference>
<dbReference type="PROSITE" id="PS50916">
    <property type="entry name" value="RABBD"/>
    <property type="match status" value="1"/>
</dbReference>
<evidence type="ECO:0000256" key="2">
    <source>
        <dbReference type="SAM" id="MobiDB-lite"/>
    </source>
</evidence>
<dbReference type="GeneTree" id="ENSGT00950000183138"/>
<dbReference type="Pfam" id="PF02318">
    <property type="entry name" value="FYVE_2"/>
    <property type="match status" value="1"/>
</dbReference>
<dbReference type="InterPro" id="IPR051745">
    <property type="entry name" value="Intracell_Transport_Effector"/>
</dbReference>
<dbReference type="PANTHER" id="PTHR14555:SF1">
    <property type="entry name" value="MELANOPHILIN"/>
    <property type="match status" value="1"/>
</dbReference>